<organism evidence="2">
    <name type="scientific">Haloferax sp. CBA1149</name>
    <dbReference type="NCBI Taxonomy" id="2650753"/>
    <lineage>
        <taxon>Archaea</taxon>
        <taxon>Methanobacteriati</taxon>
        <taxon>Methanobacteriota</taxon>
        <taxon>Stenosarchaea group</taxon>
        <taxon>Halobacteria</taxon>
        <taxon>Halobacteriales</taxon>
        <taxon>Haloferacaceae</taxon>
        <taxon>Haloferax</taxon>
    </lineage>
</organism>
<accession>A0A643K0A9</accession>
<dbReference type="AlphaFoldDB" id="A0A643K0A9"/>
<dbReference type="EMBL" id="VZUS01000001">
    <property type="protein sequence ID" value="KAB1186545.1"/>
    <property type="molecule type" value="Genomic_DNA"/>
</dbReference>
<dbReference type="GO" id="GO:0005737">
    <property type="term" value="C:cytoplasm"/>
    <property type="evidence" value="ECO:0007669"/>
    <property type="project" value="TreeGrafter"/>
</dbReference>
<name>A0A643K0A9_9EURY</name>
<dbReference type="PIRSF" id="PIRSF016184">
    <property type="entry name" value="PhzC_PhzF"/>
    <property type="match status" value="1"/>
</dbReference>
<dbReference type="PANTHER" id="PTHR13774:SF39">
    <property type="entry name" value="BIOSYNTHESIS PROTEIN, PUTATIVE-RELATED"/>
    <property type="match status" value="1"/>
</dbReference>
<dbReference type="RefSeq" id="WP_151134268.1">
    <property type="nucleotide sequence ID" value="NZ_VZUS01000001.1"/>
</dbReference>
<evidence type="ECO:0000313" key="2">
    <source>
        <dbReference type="EMBL" id="KAB1186545.1"/>
    </source>
</evidence>
<dbReference type="Pfam" id="PF02567">
    <property type="entry name" value="PhzC-PhzF"/>
    <property type="match status" value="1"/>
</dbReference>
<dbReference type="NCBIfam" id="TIGR00654">
    <property type="entry name" value="PhzF_family"/>
    <property type="match status" value="1"/>
</dbReference>
<comment type="caution">
    <text evidence="2">The sequence shown here is derived from an EMBL/GenBank/DDBJ whole genome shotgun (WGS) entry which is preliminary data.</text>
</comment>
<protein>
    <submittedName>
        <fullName evidence="2">PhzF family phenazine biosynthesis protein</fullName>
    </submittedName>
</protein>
<keyword evidence="1" id="KW-0413">Isomerase</keyword>
<gene>
    <name evidence="2" type="ORF">Hfx1149_00235</name>
</gene>
<reference evidence="2" key="1">
    <citation type="submission" date="2019-09" db="EMBL/GenBank/DDBJ databases">
        <title>Genomic analysis of Haloferax sp. CBA1149.</title>
        <authorList>
            <person name="Roh S.W."/>
        </authorList>
    </citation>
    <scope>NUCLEOTIDE SEQUENCE</scope>
    <source>
        <strain evidence="2">CBA1149</strain>
    </source>
</reference>
<dbReference type="InterPro" id="IPR003719">
    <property type="entry name" value="Phenazine_PhzF-like"/>
</dbReference>
<dbReference type="GO" id="GO:0016853">
    <property type="term" value="F:isomerase activity"/>
    <property type="evidence" value="ECO:0007669"/>
    <property type="project" value="UniProtKB-KW"/>
</dbReference>
<dbReference type="SUPFAM" id="SSF54506">
    <property type="entry name" value="Diaminopimelate epimerase-like"/>
    <property type="match status" value="1"/>
</dbReference>
<proteinExistence type="predicted"/>
<dbReference type="Gene3D" id="3.10.310.10">
    <property type="entry name" value="Diaminopimelate Epimerase, Chain A, domain 1"/>
    <property type="match status" value="2"/>
</dbReference>
<sequence length="299" mass="31764">MDRRRALLVDAFTTEPLSGNVAGVVPDADGLDAEQMRAVAAELGASETAFVCSSGSADRRIRYFTPTQEIDLCGHATIAAHAHLAAERAIEPGTHTLETNVGTLDIEIGELGEVWMTQDAPTIQQLDVDYDRIAEMLGVDVAALRDVGADLPIALASTGLPFVVVPVNFLEHLSAATPDFDAIDEFAAEYDAAGIYAFTFDTIDGDSTLHARCFAPGVGIPEDPATGTASGACGAYLRQMGAFDSVPDELRFEQGHFVDRPSLVRVTVDERIQVGGRAVQSLDGELAVPEFEADDIIEA</sequence>
<evidence type="ECO:0000256" key="1">
    <source>
        <dbReference type="ARBA" id="ARBA00023235"/>
    </source>
</evidence>
<dbReference type="PANTHER" id="PTHR13774">
    <property type="entry name" value="PHENAZINE BIOSYNTHESIS PROTEIN"/>
    <property type="match status" value="1"/>
</dbReference>